<gene>
    <name evidence="3" type="ORF">TRFO_11801</name>
</gene>
<evidence type="ECO:0000313" key="3">
    <source>
        <dbReference type="EMBL" id="OHS93396.1"/>
    </source>
</evidence>
<evidence type="ECO:0000256" key="1">
    <source>
        <dbReference type="RuleBase" id="RU000411"/>
    </source>
</evidence>
<dbReference type="Gene3D" id="3.30.497.10">
    <property type="entry name" value="Antithrombin, subunit I, domain 2"/>
    <property type="match status" value="1"/>
</dbReference>
<dbReference type="AlphaFoldDB" id="A0A1J4J837"/>
<keyword evidence="4" id="KW-1185">Reference proteome</keyword>
<evidence type="ECO:0000259" key="2">
    <source>
        <dbReference type="SMART" id="SM00093"/>
    </source>
</evidence>
<organism evidence="3 4">
    <name type="scientific">Tritrichomonas foetus</name>
    <dbReference type="NCBI Taxonomy" id="1144522"/>
    <lineage>
        <taxon>Eukaryota</taxon>
        <taxon>Metamonada</taxon>
        <taxon>Parabasalia</taxon>
        <taxon>Tritrichomonadida</taxon>
        <taxon>Tritrichomonadidae</taxon>
        <taxon>Tritrichomonas</taxon>
    </lineage>
</organism>
<protein>
    <recommendedName>
        <fullName evidence="2">Serpin domain-containing protein</fullName>
    </recommendedName>
</protein>
<dbReference type="GO" id="GO:0004867">
    <property type="term" value="F:serine-type endopeptidase inhibitor activity"/>
    <property type="evidence" value="ECO:0007669"/>
    <property type="project" value="InterPro"/>
</dbReference>
<dbReference type="GO" id="GO:0005615">
    <property type="term" value="C:extracellular space"/>
    <property type="evidence" value="ECO:0007669"/>
    <property type="project" value="InterPro"/>
</dbReference>
<dbReference type="Gene3D" id="2.30.39.10">
    <property type="entry name" value="Alpha-1-antitrypsin, domain 1"/>
    <property type="match status" value="1"/>
</dbReference>
<dbReference type="PROSITE" id="PS00284">
    <property type="entry name" value="SERPIN"/>
    <property type="match status" value="1"/>
</dbReference>
<dbReference type="PANTHER" id="PTHR11461">
    <property type="entry name" value="SERINE PROTEASE INHIBITOR, SERPIN"/>
    <property type="match status" value="1"/>
</dbReference>
<dbReference type="SMART" id="SM00093">
    <property type="entry name" value="SERPIN"/>
    <property type="match status" value="1"/>
</dbReference>
<evidence type="ECO:0000313" key="4">
    <source>
        <dbReference type="Proteomes" id="UP000179807"/>
    </source>
</evidence>
<dbReference type="EMBL" id="MLAK01001404">
    <property type="protein sequence ID" value="OHS93396.1"/>
    <property type="molecule type" value="Genomic_DNA"/>
</dbReference>
<accession>A0A1J4J837</accession>
<dbReference type="InterPro" id="IPR023796">
    <property type="entry name" value="Serpin_dom"/>
</dbReference>
<dbReference type="VEuPathDB" id="TrichDB:TRFO_11801"/>
<dbReference type="InterPro" id="IPR042185">
    <property type="entry name" value="Serpin_sf_2"/>
</dbReference>
<dbReference type="Pfam" id="PF00079">
    <property type="entry name" value="Serpin"/>
    <property type="match status" value="1"/>
</dbReference>
<dbReference type="PANTHER" id="PTHR11461:SF372">
    <property type="entry name" value="ACCESSORY GLAND PROTEIN ACP76A-RELATED"/>
    <property type="match status" value="1"/>
</dbReference>
<sequence length="352" mass="41250">MINKSFLSFEIELFKVSYDKGPLISPYSIGVCLTKIFNLINSDEDKLLLLKVLKCNTNDFSNYSNKMTKIVKDIEQNLSIKTANLLFKETEFEPNKCEQYNNQNFPEIIQLNSLINSTPSSINKIVKSKTNGRIKELMNPMMRMNDNHVAMSSVTTFECRFKNPFTNHSKHRFHGFHESKATFMMVKKRENIIYSRRKGMTMVQLPFEDDKTSLCLIMPNKKGEKYFHRMIEKMNLKTFQSLFSHRITKKLDLMIPELDIETDSFNCFDHLAKLGIESESFHLENEDKLIHFRQKCSFSLNKKGTVPKDNNFVPEEKKNIHYPKVAFNRPFLYFVMNHRPEVVLLCGSILMC</sequence>
<proteinExistence type="inferred from homology"/>
<dbReference type="OrthoDB" id="9518664at2759"/>
<dbReference type="InterPro" id="IPR023795">
    <property type="entry name" value="Serpin_CS"/>
</dbReference>
<comment type="similarity">
    <text evidence="1">Belongs to the serpin family.</text>
</comment>
<reference evidence="3" key="1">
    <citation type="submission" date="2016-10" db="EMBL/GenBank/DDBJ databases">
        <authorList>
            <person name="Benchimol M."/>
            <person name="Almeida L.G."/>
            <person name="Vasconcelos A.T."/>
            <person name="Perreira-Neves A."/>
            <person name="Rosa I.A."/>
            <person name="Tasca T."/>
            <person name="Bogo M.R."/>
            <person name="de Souza W."/>
        </authorList>
    </citation>
    <scope>NUCLEOTIDE SEQUENCE [LARGE SCALE GENOMIC DNA]</scope>
    <source>
        <strain evidence="3">K</strain>
    </source>
</reference>
<dbReference type="GeneID" id="94830948"/>
<dbReference type="RefSeq" id="XP_068346533.1">
    <property type="nucleotide sequence ID" value="XM_068496244.1"/>
</dbReference>
<dbReference type="InterPro" id="IPR036186">
    <property type="entry name" value="Serpin_sf"/>
</dbReference>
<feature type="domain" description="Serpin" evidence="2">
    <location>
        <begin position="11"/>
        <end position="352"/>
    </location>
</feature>
<comment type="caution">
    <text evidence="3">The sequence shown here is derived from an EMBL/GenBank/DDBJ whole genome shotgun (WGS) entry which is preliminary data.</text>
</comment>
<dbReference type="SUPFAM" id="SSF56574">
    <property type="entry name" value="Serpins"/>
    <property type="match status" value="1"/>
</dbReference>
<dbReference type="InterPro" id="IPR042178">
    <property type="entry name" value="Serpin_sf_1"/>
</dbReference>
<dbReference type="Proteomes" id="UP000179807">
    <property type="component" value="Unassembled WGS sequence"/>
</dbReference>
<dbReference type="InterPro" id="IPR000215">
    <property type="entry name" value="Serpin_fam"/>
</dbReference>
<name>A0A1J4J837_9EUKA</name>